<dbReference type="EC" id="7.1.1.1" evidence="1"/>
<accession>A0ABN9LWY2</accession>
<feature type="transmembrane region" description="Helical" evidence="6">
    <location>
        <begin position="256"/>
        <end position="276"/>
    </location>
</feature>
<feature type="transmembrane region" description="Helical" evidence="6">
    <location>
        <begin position="288"/>
        <end position="304"/>
    </location>
</feature>
<sequence>MKFTGVKRRLRELGVQYSVMFPAKLRLVAFNKTHFFLTPEDATQWIDTNEKKLKGKDLEKIKQELAEFFEINEGSADALTVWESMKAYLRGLLFRDISRCKRKSRETERSGVSVSETPEILEVFADFYADLYSSRVDGSVGNAVAFLEELELPRLSDTDREDFEAPITEEELGRVLQSMANGKAPGVDGFPAEIYKNMGEVLIPRLKTVLEEARNGGSLPASMREAVIVVIPKEGKDLKQPESYRPISLLTIDVKLLAKMMYLGSGLCCVGALAGLSTQGTARLGNTLGMIGVAGGIAATFGALKPNPELLAQMSGALALGGTIGLTIAKRIQISDLPQLVAAFHSLVGLAAVLTCVAEYMIEYPHFATDPAANLTKIVAYLGTYIGGVTFSGSLIAYGKLQGVL</sequence>
<evidence type="ECO:0000313" key="8">
    <source>
        <dbReference type="EMBL" id="CAJ0953013.1"/>
    </source>
</evidence>
<dbReference type="PANTHER" id="PTHR10160:SF22">
    <property type="entry name" value="NAD(P) TRANSHYDROGENASE, MITOCHONDRIAL"/>
    <property type="match status" value="1"/>
</dbReference>
<keyword evidence="2" id="KW-0521">NADP</keyword>
<dbReference type="PANTHER" id="PTHR10160">
    <property type="entry name" value="NAD(P) TRANSHYDROGENASE"/>
    <property type="match status" value="1"/>
</dbReference>
<keyword evidence="6" id="KW-0812">Transmembrane</keyword>
<name>A0ABN9LWY2_9NEOB</name>
<keyword evidence="6" id="KW-1133">Transmembrane helix</keyword>
<dbReference type="Proteomes" id="UP001176940">
    <property type="component" value="Unassembled WGS sequence"/>
</dbReference>
<feature type="transmembrane region" description="Helical" evidence="6">
    <location>
        <begin position="341"/>
        <end position="362"/>
    </location>
</feature>
<keyword evidence="6" id="KW-0472">Membrane</keyword>
<evidence type="ECO:0000259" key="7">
    <source>
        <dbReference type="Pfam" id="PF02233"/>
    </source>
</evidence>
<organism evidence="8 9">
    <name type="scientific">Ranitomeya imitator</name>
    <name type="common">mimic poison frog</name>
    <dbReference type="NCBI Taxonomy" id="111125"/>
    <lineage>
        <taxon>Eukaryota</taxon>
        <taxon>Metazoa</taxon>
        <taxon>Chordata</taxon>
        <taxon>Craniata</taxon>
        <taxon>Vertebrata</taxon>
        <taxon>Euteleostomi</taxon>
        <taxon>Amphibia</taxon>
        <taxon>Batrachia</taxon>
        <taxon>Anura</taxon>
        <taxon>Neobatrachia</taxon>
        <taxon>Hyloidea</taxon>
        <taxon>Dendrobatidae</taxon>
        <taxon>Dendrobatinae</taxon>
        <taxon>Ranitomeya</taxon>
    </lineage>
</organism>
<evidence type="ECO:0000256" key="5">
    <source>
        <dbReference type="ARBA" id="ARBA00048202"/>
    </source>
</evidence>
<feature type="transmembrane region" description="Helical" evidence="6">
    <location>
        <begin position="310"/>
        <end position="329"/>
    </location>
</feature>
<protein>
    <recommendedName>
        <fullName evidence="1">proton-translocating NAD(P)(+) transhydrogenase</fullName>
        <ecNumber evidence="1">7.1.1.1</ecNumber>
    </recommendedName>
</protein>
<proteinExistence type="predicted"/>
<comment type="caution">
    <text evidence="8">The sequence shown here is derived from an EMBL/GenBank/DDBJ whole genome shotgun (WGS) entry which is preliminary data.</text>
</comment>
<reference evidence="8" key="1">
    <citation type="submission" date="2023-07" db="EMBL/GenBank/DDBJ databases">
        <authorList>
            <person name="Stuckert A."/>
        </authorList>
    </citation>
    <scope>NUCLEOTIDE SEQUENCE</scope>
</reference>
<dbReference type="InterPro" id="IPR042566">
    <property type="entry name" value="L1_C"/>
</dbReference>
<dbReference type="Gene3D" id="3.30.250.20">
    <property type="entry name" value="L1 transposable element, C-terminal domain"/>
    <property type="match status" value="1"/>
</dbReference>
<feature type="transmembrane region" description="Helical" evidence="6">
    <location>
        <begin position="378"/>
        <end position="398"/>
    </location>
</feature>
<evidence type="ECO:0000256" key="4">
    <source>
        <dbReference type="ARBA" id="ARBA00023027"/>
    </source>
</evidence>
<comment type="catalytic activity">
    <reaction evidence="5">
        <text>NAD(+) + NADPH + H(+)(in) = NADH + NADP(+) + H(+)(out)</text>
        <dbReference type="Rhea" id="RHEA:47992"/>
        <dbReference type="ChEBI" id="CHEBI:15378"/>
        <dbReference type="ChEBI" id="CHEBI:57540"/>
        <dbReference type="ChEBI" id="CHEBI:57783"/>
        <dbReference type="ChEBI" id="CHEBI:57945"/>
        <dbReference type="ChEBI" id="CHEBI:58349"/>
        <dbReference type="EC" id="7.1.1.1"/>
    </reaction>
</comment>
<keyword evidence="3" id="KW-1278">Translocase</keyword>
<evidence type="ECO:0000256" key="2">
    <source>
        <dbReference type="ARBA" id="ARBA00022857"/>
    </source>
</evidence>
<feature type="domain" description="NADP transhydrogenase beta-like" evidence="7">
    <location>
        <begin position="259"/>
        <end position="404"/>
    </location>
</feature>
<evidence type="ECO:0000256" key="3">
    <source>
        <dbReference type="ARBA" id="ARBA00022967"/>
    </source>
</evidence>
<evidence type="ECO:0000256" key="6">
    <source>
        <dbReference type="SAM" id="Phobius"/>
    </source>
</evidence>
<keyword evidence="9" id="KW-1185">Reference proteome</keyword>
<evidence type="ECO:0000313" key="9">
    <source>
        <dbReference type="Proteomes" id="UP001176940"/>
    </source>
</evidence>
<dbReference type="EMBL" id="CAUEEQ010036087">
    <property type="protein sequence ID" value="CAJ0953013.1"/>
    <property type="molecule type" value="Genomic_DNA"/>
</dbReference>
<gene>
    <name evidence="8" type="ORF">RIMI_LOCUS14149719</name>
</gene>
<dbReference type="Pfam" id="PF02233">
    <property type="entry name" value="PNTB"/>
    <property type="match status" value="1"/>
</dbReference>
<evidence type="ECO:0000256" key="1">
    <source>
        <dbReference type="ARBA" id="ARBA00012943"/>
    </source>
</evidence>
<dbReference type="InterPro" id="IPR034300">
    <property type="entry name" value="PNTB-like"/>
</dbReference>
<keyword evidence="4" id="KW-0520">NAD</keyword>